<name>A0ACC2XIJ0_9TREE</name>
<dbReference type="Proteomes" id="UP001234202">
    <property type="component" value="Unassembled WGS sequence"/>
</dbReference>
<keyword evidence="2" id="KW-1185">Reference proteome</keyword>
<proteinExistence type="predicted"/>
<dbReference type="EMBL" id="JASBWV010000011">
    <property type="protein sequence ID" value="KAJ9123865.1"/>
    <property type="molecule type" value="Genomic_DNA"/>
</dbReference>
<reference evidence="1" key="1">
    <citation type="submission" date="2023-04" db="EMBL/GenBank/DDBJ databases">
        <title>Draft Genome sequencing of Naganishia species isolated from polar environments using Oxford Nanopore Technology.</title>
        <authorList>
            <person name="Leo P."/>
            <person name="Venkateswaran K."/>
        </authorList>
    </citation>
    <scope>NUCLEOTIDE SEQUENCE</scope>
    <source>
        <strain evidence="1">DBVPG 5303</strain>
    </source>
</reference>
<protein>
    <submittedName>
        <fullName evidence="1">Uncharacterized protein</fullName>
    </submittedName>
</protein>
<accession>A0ACC2XIJ0</accession>
<comment type="caution">
    <text evidence="1">The sequence shown here is derived from an EMBL/GenBank/DDBJ whole genome shotgun (WGS) entry which is preliminary data.</text>
</comment>
<evidence type="ECO:0000313" key="1">
    <source>
        <dbReference type="EMBL" id="KAJ9123865.1"/>
    </source>
</evidence>
<organism evidence="1 2">
    <name type="scientific">Naganishia onofrii</name>
    <dbReference type="NCBI Taxonomy" id="1851511"/>
    <lineage>
        <taxon>Eukaryota</taxon>
        <taxon>Fungi</taxon>
        <taxon>Dikarya</taxon>
        <taxon>Basidiomycota</taxon>
        <taxon>Agaricomycotina</taxon>
        <taxon>Tremellomycetes</taxon>
        <taxon>Filobasidiales</taxon>
        <taxon>Filobasidiaceae</taxon>
        <taxon>Naganishia</taxon>
    </lineage>
</organism>
<gene>
    <name evidence="1" type="ORF">QFC24_003642</name>
</gene>
<evidence type="ECO:0000313" key="2">
    <source>
        <dbReference type="Proteomes" id="UP001234202"/>
    </source>
</evidence>
<sequence>MEETLHTVWQTPLVPSAADDHIPSTSNTNSNSSSRSVSSPFPMAANSATAALQKNQQQQQLRQQQHPQQQHPQLDTQPAASYSSPHGGGSQAPLRAPAVFRIPVAPFPFPPPLPHASLFQQQQQQRQPPIKQLGSLSLRDANDDVAAVESPQHGGQRVVRRPMLQTPTTVEGSSHNGVIGMGFASSSSGSAFLGSGLLEGGAPLVKRGTTNRNVSPLPRAVMHMTSRDPIPAGWMDRWMANRSVGHPLLFSQASLPSSSAGTSSSGLAIHQRSPLTPATTVSVTTSNNIPPPPFGSGIPGQPGSGVPTSAQAGSRDEYLSHGFTQTQTQPAPVKRHHLKNWTEAEPNRLVARSKARPGKGGGGGGGGGDKASKDEARTQPSSSSASTTPATTSATKSGTYPAGLGRRASPALLDVPTTASSDLRAQARAFSTSSCASGAEADTEQEQERDTSLVDFDLNLDESADSAVKSVPTAGGYGTIFVPAASSLKVVGGAGEVGPPGEEVKRKQSPSVPPATRKRDGGEHQKPQQDSARGRIPCNAIQDKRSVSPVALAHAGIPGSGKSTAVPEVAQSVQGYDGGNVGVLGGGVKLGGGGGGGGGGGAGGGVSVSGSISAPTTAMGKQDHTSRSVSGQSSGRAAAKMRSTSGSSAFGGGVTGSESETTIGSGTEGGKGVPGSGHKKRRGRPQQSRSPNIPHSHSHAQSNDPNPAPHNMHNHQWSPVIPTHMHHPPATGGMPGMLGAGIAGQPGSIGFPPGSTLAHGGAGWQGYASIVPPWAPRPTDGISMPGSRSSIGPLAHSPPYVFASSSAGKNAATTSTSTSTRPIMGPALPSLPTGQSEYPSQAQQWTS</sequence>